<feature type="domain" description="Xylose isomerase-like TIM barrel" evidence="1">
    <location>
        <begin position="22"/>
        <end position="272"/>
    </location>
</feature>
<proteinExistence type="predicted"/>
<comment type="caution">
    <text evidence="2">The sequence shown here is derived from an EMBL/GenBank/DDBJ whole genome shotgun (WGS) entry which is preliminary data.</text>
</comment>
<reference evidence="2 3" key="1">
    <citation type="submission" date="2019-02" db="EMBL/GenBank/DDBJ databases">
        <title>Arundinibacter roseus gen. nov., sp. nov., a new member of the family Cytophagaceae.</title>
        <authorList>
            <person name="Szuroczki S."/>
            <person name="Khayer B."/>
            <person name="Sproer C."/>
            <person name="Toumi M."/>
            <person name="Szabo A."/>
            <person name="Felfoldi T."/>
            <person name="Schumann P."/>
            <person name="Toth E."/>
        </authorList>
    </citation>
    <scope>NUCLEOTIDE SEQUENCE [LARGE SCALE GENOMIC DNA]</scope>
    <source>
        <strain evidence="2 3">DMA-k-7a</strain>
    </source>
</reference>
<dbReference type="PANTHER" id="PTHR12110">
    <property type="entry name" value="HYDROXYPYRUVATE ISOMERASE"/>
    <property type="match status" value="1"/>
</dbReference>
<dbReference type="Gene3D" id="3.20.20.150">
    <property type="entry name" value="Divalent-metal-dependent TIM barrel enzymes"/>
    <property type="match status" value="1"/>
</dbReference>
<evidence type="ECO:0000259" key="1">
    <source>
        <dbReference type="Pfam" id="PF01261"/>
    </source>
</evidence>
<dbReference type="AlphaFoldDB" id="A0A4R4KB97"/>
<organism evidence="2 3">
    <name type="scientific">Arundinibacter roseus</name>
    <dbReference type="NCBI Taxonomy" id="2070510"/>
    <lineage>
        <taxon>Bacteria</taxon>
        <taxon>Pseudomonadati</taxon>
        <taxon>Bacteroidota</taxon>
        <taxon>Cytophagia</taxon>
        <taxon>Cytophagales</taxon>
        <taxon>Spirosomataceae</taxon>
        <taxon>Arundinibacter</taxon>
    </lineage>
</organism>
<evidence type="ECO:0000313" key="2">
    <source>
        <dbReference type="EMBL" id="TDB65050.1"/>
    </source>
</evidence>
<dbReference type="InterPro" id="IPR013022">
    <property type="entry name" value="Xyl_isomerase-like_TIM-brl"/>
</dbReference>
<accession>A0A4R4KB97</accession>
<dbReference type="OrthoDB" id="9801426at2"/>
<keyword evidence="3" id="KW-1185">Reference proteome</keyword>
<evidence type="ECO:0000313" key="3">
    <source>
        <dbReference type="Proteomes" id="UP000295706"/>
    </source>
</evidence>
<dbReference type="GO" id="GO:0016853">
    <property type="term" value="F:isomerase activity"/>
    <property type="evidence" value="ECO:0007669"/>
    <property type="project" value="UniProtKB-KW"/>
</dbReference>
<gene>
    <name evidence="2" type="ORF">EZE20_10045</name>
</gene>
<dbReference type="EMBL" id="SMJU01000006">
    <property type="protein sequence ID" value="TDB65050.1"/>
    <property type="molecule type" value="Genomic_DNA"/>
</dbReference>
<keyword evidence="2" id="KW-0413">Isomerase</keyword>
<dbReference type="SUPFAM" id="SSF51658">
    <property type="entry name" value="Xylose isomerase-like"/>
    <property type="match status" value="1"/>
</dbReference>
<name>A0A4R4KB97_9BACT</name>
<dbReference type="Pfam" id="PF01261">
    <property type="entry name" value="AP_endonuc_2"/>
    <property type="match status" value="1"/>
</dbReference>
<dbReference type="InterPro" id="IPR050312">
    <property type="entry name" value="IolE/XylAMocC-like"/>
</dbReference>
<sequence>MKYSMNLLLWGTQVDETLFPVLDLIQEIGFEGVEVPVFNPDPKYWEGWRKKLDALGLHREADTFCGADTNLISPDSVIRAHALETLKRCVDCAVVLGAPRLMGPFNAALGVFSGQPATADEWKWGVEGIYNLSEYAQQQGISLGLEYLNRFETYLTSCGDELIRFVDEVNHPACGIMFDTFHANIEEKNTGECIRTMGDRISFIQLSENDRSTPGKGNVDWPGVFDAIQAIGYDGWLSIEAFSPKLPAANIWRKMFDSEEQLMRDGLDFIKKNVKTAPVQNHIVLS</sequence>
<dbReference type="Proteomes" id="UP000295706">
    <property type="component" value="Unassembled WGS sequence"/>
</dbReference>
<protein>
    <submittedName>
        <fullName evidence="2">Sugar phosphate isomerase/epimerase</fullName>
    </submittedName>
</protein>
<dbReference type="RefSeq" id="WP_132117140.1">
    <property type="nucleotide sequence ID" value="NZ_SMJU01000006.1"/>
</dbReference>
<dbReference type="InterPro" id="IPR036237">
    <property type="entry name" value="Xyl_isomerase-like_sf"/>
</dbReference>